<feature type="domain" description="Chemokine interleukin-8-like" evidence="7">
    <location>
        <begin position="26"/>
        <end position="86"/>
    </location>
</feature>
<dbReference type="SUPFAM" id="SSF54117">
    <property type="entry name" value="Interleukin 8-like chemokines"/>
    <property type="match status" value="1"/>
</dbReference>
<dbReference type="AlphaFoldDB" id="A0AAD8CYW8"/>
<proteinExistence type="inferred from homology"/>
<evidence type="ECO:0000256" key="2">
    <source>
        <dbReference type="ARBA" id="ARBA00010665"/>
    </source>
</evidence>
<dbReference type="InterPro" id="IPR036048">
    <property type="entry name" value="Interleukin_8-like_sf"/>
</dbReference>
<comment type="subcellular location">
    <subcellularLocation>
        <location evidence="1">Secreted</location>
    </subcellularLocation>
</comment>
<dbReference type="PRINTS" id="PR00436">
    <property type="entry name" value="INTERLEUKIN8"/>
</dbReference>
<comment type="similarity">
    <text evidence="2">Belongs to the intercrine alpha (chemokine CxC) family.</text>
</comment>
<dbReference type="CDD" id="cd00273">
    <property type="entry name" value="Chemokine_CXC"/>
    <property type="match status" value="1"/>
</dbReference>
<name>A0AAD8CYW8_ACIOX</name>
<dbReference type="FunFam" id="2.40.50.40:FF:000004">
    <property type="entry name" value="C-X-C motif chemokine"/>
    <property type="match status" value="1"/>
</dbReference>
<evidence type="ECO:0000256" key="4">
    <source>
        <dbReference type="ARBA" id="ARBA00022525"/>
    </source>
</evidence>
<comment type="caution">
    <text evidence="8">The sequence shown here is derived from an EMBL/GenBank/DDBJ whole genome shotgun (WGS) entry which is preliminary data.</text>
</comment>
<dbReference type="Pfam" id="PF00048">
    <property type="entry name" value="IL8"/>
    <property type="match status" value="1"/>
</dbReference>
<protein>
    <submittedName>
        <fullName evidence="8">Alveolar macrophage chemotactic factor-like isoform X1</fullName>
    </submittedName>
</protein>
<dbReference type="SMART" id="SM00199">
    <property type="entry name" value="SCY"/>
    <property type="match status" value="1"/>
</dbReference>
<evidence type="ECO:0000256" key="5">
    <source>
        <dbReference type="ARBA" id="ARBA00054901"/>
    </source>
</evidence>
<dbReference type="PRINTS" id="PR00437">
    <property type="entry name" value="SMALLCYTKCXC"/>
</dbReference>
<evidence type="ECO:0000259" key="7">
    <source>
        <dbReference type="SMART" id="SM00199"/>
    </source>
</evidence>
<comment type="function">
    <text evidence="5">Ligand for cxcr3.2. Chemotactic for macrophages.</text>
</comment>
<organism evidence="8 9">
    <name type="scientific">Acipenser oxyrinchus oxyrinchus</name>
    <dbReference type="NCBI Taxonomy" id="40147"/>
    <lineage>
        <taxon>Eukaryota</taxon>
        <taxon>Metazoa</taxon>
        <taxon>Chordata</taxon>
        <taxon>Craniata</taxon>
        <taxon>Vertebrata</taxon>
        <taxon>Euteleostomi</taxon>
        <taxon>Actinopterygii</taxon>
        <taxon>Chondrostei</taxon>
        <taxon>Acipenseriformes</taxon>
        <taxon>Acipenseridae</taxon>
        <taxon>Acipenser</taxon>
    </lineage>
</organism>
<evidence type="ECO:0000313" key="9">
    <source>
        <dbReference type="Proteomes" id="UP001230051"/>
    </source>
</evidence>
<feature type="chain" id="PRO_5042003097" evidence="6">
    <location>
        <begin position="19"/>
        <end position="98"/>
    </location>
</feature>
<sequence>MVCRVILLALLTVCIASAVDVSGHSGSRCLCRTVKEGLPVRRITKVEIIPRSSSCDNIEIIATLKNGIQVCLNPEAPRVQKALGRLMERNSSKPNPTI</sequence>
<dbReference type="InterPro" id="IPR039809">
    <property type="entry name" value="Chemokine_b/g/d"/>
</dbReference>
<keyword evidence="3" id="KW-0202">Cytokine</keyword>
<dbReference type="Gene3D" id="2.40.50.40">
    <property type="match status" value="1"/>
</dbReference>
<evidence type="ECO:0000256" key="3">
    <source>
        <dbReference type="ARBA" id="ARBA00022514"/>
    </source>
</evidence>
<dbReference type="GO" id="GO:0005615">
    <property type="term" value="C:extracellular space"/>
    <property type="evidence" value="ECO:0007669"/>
    <property type="project" value="UniProtKB-KW"/>
</dbReference>
<dbReference type="GO" id="GO:0006952">
    <property type="term" value="P:defense response"/>
    <property type="evidence" value="ECO:0007669"/>
    <property type="project" value="InterPro"/>
</dbReference>
<reference evidence="8" key="1">
    <citation type="submission" date="2022-02" db="EMBL/GenBank/DDBJ databases">
        <title>Atlantic sturgeon de novo genome assembly.</title>
        <authorList>
            <person name="Stock M."/>
            <person name="Klopp C."/>
            <person name="Guiguen Y."/>
            <person name="Cabau C."/>
            <person name="Parinello H."/>
            <person name="Santidrian Yebra-Pimentel E."/>
            <person name="Kuhl H."/>
            <person name="Dirks R.P."/>
            <person name="Guessner J."/>
            <person name="Wuertz S."/>
            <person name="Du K."/>
            <person name="Schartl M."/>
        </authorList>
    </citation>
    <scope>NUCLEOTIDE SEQUENCE</scope>
    <source>
        <strain evidence="8">STURGEONOMICS-FGT-2020</strain>
        <tissue evidence="8">Whole blood</tissue>
    </source>
</reference>
<dbReference type="InterPro" id="IPR033899">
    <property type="entry name" value="CXC_Chemokine_domain"/>
</dbReference>
<dbReference type="EMBL" id="JAGXEW010000022">
    <property type="protein sequence ID" value="KAK1159414.1"/>
    <property type="molecule type" value="Genomic_DNA"/>
</dbReference>
<evidence type="ECO:0000313" key="8">
    <source>
        <dbReference type="EMBL" id="KAK1159414.1"/>
    </source>
</evidence>
<evidence type="ECO:0000256" key="6">
    <source>
        <dbReference type="SAM" id="SignalP"/>
    </source>
</evidence>
<feature type="signal peptide" evidence="6">
    <location>
        <begin position="1"/>
        <end position="18"/>
    </location>
</feature>
<dbReference type="InterPro" id="IPR001089">
    <property type="entry name" value="Chemokine_CXC"/>
</dbReference>
<accession>A0AAD8CYW8</accession>
<dbReference type="GO" id="GO:0042056">
    <property type="term" value="F:chemoattractant activity"/>
    <property type="evidence" value="ECO:0007669"/>
    <property type="project" value="UniProtKB-ARBA"/>
</dbReference>
<dbReference type="PANTHER" id="PTHR12015">
    <property type="entry name" value="SMALL INDUCIBLE CYTOKINE A"/>
    <property type="match status" value="1"/>
</dbReference>
<dbReference type="GO" id="GO:0006955">
    <property type="term" value="P:immune response"/>
    <property type="evidence" value="ECO:0007669"/>
    <property type="project" value="InterPro"/>
</dbReference>
<gene>
    <name evidence="8" type="primary">AMCF-II</name>
    <name evidence="8" type="ORF">AOXY_G22096</name>
</gene>
<keyword evidence="9" id="KW-1185">Reference proteome</keyword>
<evidence type="ECO:0000256" key="1">
    <source>
        <dbReference type="ARBA" id="ARBA00004613"/>
    </source>
</evidence>
<keyword evidence="4" id="KW-0964">Secreted</keyword>
<dbReference type="GO" id="GO:0008009">
    <property type="term" value="F:chemokine activity"/>
    <property type="evidence" value="ECO:0007669"/>
    <property type="project" value="InterPro"/>
</dbReference>
<dbReference type="Proteomes" id="UP001230051">
    <property type="component" value="Unassembled WGS sequence"/>
</dbReference>
<keyword evidence="6" id="KW-0732">Signal</keyword>
<dbReference type="InterPro" id="IPR001811">
    <property type="entry name" value="Chemokine_IL8-like_dom"/>
</dbReference>